<dbReference type="EMBL" id="JAKOGI010000012">
    <property type="protein sequence ID" value="KAJ8451006.1"/>
    <property type="molecule type" value="Genomic_DNA"/>
</dbReference>
<accession>A0A9Q1QRI8</accession>
<gene>
    <name evidence="2" type="ORF">Cgig2_032631</name>
</gene>
<evidence type="ECO:0000256" key="1">
    <source>
        <dbReference type="SAM" id="Phobius"/>
    </source>
</evidence>
<keyword evidence="3" id="KW-1185">Reference proteome</keyword>
<organism evidence="2 3">
    <name type="scientific">Carnegiea gigantea</name>
    <dbReference type="NCBI Taxonomy" id="171969"/>
    <lineage>
        <taxon>Eukaryota</taxon>
        <taxon>Viridiplantae</taxon>
        <taxon>Streptophyta</taxon>
        <taxon>Embryophyta</taxon>
        <taxon>Tracheophyta</taxon>
        <taxon>Spermatophyta</taxon>
        <taxon>Magnoliopsida</taxon>
        <taxon>eudicotyledons</taxon>
        <taxon>Gunneridae</taxon>
        <taxon>Pentapetalae</taxon>
        <taxon>Caryophyllales</taxon>
        <taxon>Cactineae</taxon>
        <taxon>Cactaceae</taxon>
        <taxon>Cactoideae</taxon>
        <taxon>Echinocereeae</taxon>
        <taxon>Carnegiea</taxon>
    </lineage>
</organism>
<proteinExistence type="predicted"/>
<feature type="transmembrane region" description="Helical" evidence="1">
    <location>
        <begin position="47"/>
        <end position="71"/>
    </location>
</feature>
<keyword evidence="1" id="KW-1133">Transmembrane helix</keyword>
<comment type="caution">
    <text evidence="2">The sequence shown here is derived from an EMBL/GenBank/DDBJ whole genome shotgun (WGS) entry which is preliminary data.</text>
</comment>
<dbReference type="Proteomes" id="UP001153076">
    <property type="component" value="Unassembled WGS sequence"/>
</dbReference>
<keyword evidence="1" id="KW-0812">Transmembrane</keyword>
<evidence type="ECO:0000313" key="2">
    <source>
        <dbReference type="EMBL" id="KAJ8451006.1"/>
    </source>
</evidence>
<name>A0A9Q1QRI8_9CARY</name>
<keyword evidence="1" id="KW-0472">Membrane</keyword>
<evidence type="ECO:0000313" key="3">
    <source>
        <dbReference type="Proteomes" id="UP001153076"/>
    </source>
</evidence>
<reference evidence="2" key="1">
    <citation type="submission" date="2022-04" db="EMBL/GenBank/DDBJ databases">
        <title>Carnegiea gigantea Genome sequencing and assembly v2.</title>
        <authorList>
            <person name="Copetti D."/>
            <person name="Sanderson M.J."/>
            <person name="Burquez A."/>
            <person name="Wojciechowski M.F."/>
        </authorList>
    </citation>
    <scope>NUCLEOTIDE SEQUENCE</scope>
    <source>
        <strain evidence="2">SGP5-SGP5p</strain>
        <tissue evidence="2">Aerial part</tissue>
    </source>
</reference>
<dbReference type="AlphaFoldDB" id="A0A9Q1QRI8"/>
<feature type="transmembrane region" description="Helical" evidence="1">
    <location>
        <begin position="92"/>
        <end position="109"/>
    </location>
</feature>
<protein>
    <submittedName>
        <fullName evidence="2">Uncharacterized protein</fullName>
    </submittedName>
</protein>
<sequence length="160" mass="18235">MTNNDIEEIVDGICLNKDTGNWKEKQQSALMYFPSSSCSEIPHWHDILIFCTLSISWCAISIINAPLHLDLKRPYLKKGLGSPMANPTKPESCVFILLLLCIISISYVFPKSYALKIKLIHRDSPESPLYRPNLTESDRIKQRNRISLARVEWLANTTTS</sequence>